<dbReference type="CDD" id="cd17353">
    <property type="entry name" value="MFS_OFA_like"/>
    <property type="match status" value="1"/>
</dbReference>
<feature type="transmembrane region" description="Helical" evidence="5">
    <location>
        <begin position="96"/>
        <end position="115"/>
    </location>
</feature>
<feature type="transmembrane region" description="Helical" evidence="5">
    <location>
        <begin position="162"/>
        <end position="182"/>
    </location>
</feature>
<evidence type="ECO:0000313" key="7">
    <source>
        <dbReference type="EMBL" id="MFD2462840.1"/>
    </source>
</evidence>
<comment type="subcellular location">
    <subcellularLocation>
        <location evidence="1">Cell membrane</location>
        <topology evidence="1">Multi-pass membrane protein</topology>
    </subcellularLocation>
</comment>
<feature type="transmembrane region" description="Helical" evidence="5">
    <location>
        <begin position="188"/>
        <end position="209"/>
    </location>
</feature>
<dbReference type="Gene3D" id="1.20.1250.20">
    <property type="entry name" value="MFS general substrate transporter like domains"/>
    <property type="match status" value="2"/>
</dbReference>
<dbReference type="PROSITE" id="PS00216">
    <property type="entry name" value="SUGAR_TRANSPORT_1"/>
    <property type="match status" value="1"/>
</dbReference>
<dbReference type="PANTHER" id="PTHR11360">
    <property type="entry name" value="MONOCARBOXYLATE TRANSPORTER"/>
    <property type="match status" value="1"/>
</dbReference>
<feature type="transmembrane region" description="Helical" evidence="5">
    <location>
        <begin position="70"/>
        <end position="89"/>
    </location>
</feature>
<feature type="transmembrane region" description="Helical" evidence="5">
    <location>
        <begin position="346"/>
        <end position="371"/>
    </location>
</feature>
<dbReference type="InterPro" id="IPR005829">
    <property type="entry name" value="Sugar_transporter_CS"/>
</dbReference>
<keyword evidence="3 5" id="KW-1133">Transmembrane helix</keyword>
<comment type="caution">
    <text evidence="7">The sequence shown here is derived from an EMBL/GenBank/DDBJ whole genome shotgun (WGS) entry which is preliminary data.</text>
</comment>
<dbReference type="RefSeq" id="WP_345393168.1">
    <property type="nucleotide sequence ID" value="NZ_BAABHG010000005.1"/>
</dbReference>
<feature type="transmembrane region" description="Helical" evidence="5">
    <location>
        <begin position="291"/>
        <end position="310"/>
    </location>
</feature>
<sequence>MPETVVRELLDVYGRRYRVGESDRALLGRSRTWIGWLAGAAMFAAGVQQYGFGVLAPVLSRAHGWTFTEIVLAFGLWAVCQASVAFPVAWLRDRQVLGPAAAVVLGGVLCAIGLVTLGHADSMGAVFLGYSVAGGAGTGLVYATCVGAVLRWFPDRTARAGLASGAFAFGSVPFVLIAGYLLTVDTRAVLLDVTAALVLVVLVAAGLPLRYPPEHWWPERPDPRAWALDRTRNRNVVVNRPAVRHFRPGEVLRCRKTLPLYVTVAFAAAVLLFDVGYLATFVAARGGGPVLAAYALAVLALATGGGRIVLGRLADRLGRRRILRLALATGGVAQFVLFSAGEHRVAWGLLAGVALAGLGNGCCYTLLAGLVREYFGEDSVMQNFGVLYTAKAAGAVLGIGLATFVATAHGYAAAFAAAGVVSMAGAALGGRVAQPGRPESLLPAA</sequence>
<dbReference type="EMBL" id="JBHUKU010000020">
    <property type="protein sequence ID" value="MFD2462840.1"/>
    <property type="molecule type" value="Genomic_DNA"/>
</dbReference>
<feature type="domain" description="Major facilitator superfamily (MFS) profile" evidence="6">
    <location>
        <begin position="171"/>
        <end position="445"/>
    </location>
</feature>
<feature type="transmembrane region" description="Helical" evidence="5">
    <location>
        <begin position="411"/>
        <end position="430"/>
    </location>
</feature>
<reference evidence="8" key="1">
    <citation type="journal article" date="2019" name="Int. J. Syst. Evol. Microbiol.">
        <title>The Global Catalogue of Microorganisms (GCM) 10K type strain sequencing project: providing services to taxonomists for standard genome sequencing and annotation.</title>
        <authorList>
            <consortium name="The Broad Institute Genomics Platform"/>
            <consortium name="The Broad Institute Genome Sequencing Center for Infectious Disease"/>
            <person name="Wu L."/>
            <person name="Ma J."/>
        </authorList>
    </citation>
    <scope>NUCLEOTIDE SEQUENCE [LARGE SCALE GENOMIC DNA]</scope>
    <source>
        <strain evidence="8">CGMCC 4.7643</strain>
    </source>
</reference>
<evidence type="ECO:0000256" key="5">
    <source>
        <dbReference type="SAM" id="Phobius"/>
    </source>
</evidence>
<feature type="transmembrane region" description="Helical" evidence="5">
    <location>
        <begin position="322"/>
        <end position="340"/>
    </location>
</feature>
<dbReference type="Proteomes" id="UP001597419">
    <property type="component" value="Unassembled WGS sequence"/>
</dbReference>
<evidence type="ECO:0000313" key="8">
    <source>
        <dbReference type="Proteomes" id="UP001597419"/>
    </source>
</evidence>
<dbReference type="PANTHER" id="PTHR11360:SF304">
    <property type="entry name" value="MFS DOMAIN-CONTAINING PROTEIN"/>
    <property type="match status" value="1"/>
</dbReference>
<evidence type="ECO:0000256" key="2">
    <source>
        <dbReference type="ARBA" id="ARBA00022692"/>
    </source>
</evidence>
<dbReference type="InterPro" id="IPR020846">
    <property type="entry name" value="MFS_dom"/>
</dbReference>
<evidence type="ECO:0000256" key="1">
    <source>
        <dbReference type="ARBA" id="ARBA00004651"/>
    </source>
</evidence>
<dbReference type="InterPro" id="IPR011701">
    <property type="entry name" value="MFS"/>
</dbReference>
<dbReference type="Pfam" id="PF07690">
    <property type="entry name" value="MFS_1"/>
    <property type="match status" value="1"/>
</dbReference>
<gene>
    <name evidence="7" type="ORF">ACFSYJ_29805</name>
</gene>
<name>A0ABW5GPS0_9PSEU</name>
<accession>A0ABW5GPS0</accession>
<dbReference type="InterPro" id="IPR050327">
    <property type="entry name" value="Proton-linked_MCT"/>
</dbReference>
<evidence type="ECO:0000259" key="6">
    <source>
        <dbReference type="PROSITE" id="PS50850"/>
    </source>
</evidence>
<feature type="transmembrane region" description="Helical" evidence="5">
    <location>
        <begin position="127"/>
        <end position="150"/>
    </location>
</feature>
<dbReference type="SUPFAM" id="SSF103473">
    <property type="entry name" value="MFS general substrate transporter"/>
    <property type="match status" value="1"/>
</dbReference>
<feature type="transmembrane region" description="Helical" evidence="5">
    <location>
        <begin position="258"/>
        <end position="279"/>
    </location>
</feature>
<keyword evidence="8" id="KW-1185">Reference proteome</keyword>
<protein>
    <submittedName>
        <fullName evidence="7">OFA family MFS transporter</fullName>
    </submittedName>
</protein>
<evidence type="ECO:0000256" key="3">
    <source>
        <dbReference type="ARBA" id="ARBA00022989"/>
    </source>
</evidence>
<keyword evidence="4 5" id="KW-0472">Membrane</keyword>
<evidence type="ECO:0000256" key="4">
    <source>
        <dbReference type="ARBA" id="ARBA00023136"/>
    </source>
</evidence>
<organism evidence="7 8">
    <name type="scientific">Amycolatopsis samaneae</name>
    <dbReference type="NCBI Taxonomy" id="664691"/>
    <lineage>
        <taxon>Bacteria</taxon>
        <taxon>Bacillati</taxon>
        <taxon>Actinomycetota</taxon>
        <taxon>Actinomycetes</taxon>
        <taxon>Pseudonocardiales</taxon>
        <taxon>Pseudonocardiaceae</taxon>
        <taxon>Amycolatopsis</taxon>
    </lineage>
</organism>
<proteinExistence type="predicted"/>
<feature type="transmembrane region" description="Helical" evidence="5">
    <location>
        <begin position="33"/>
        <end position="50"/>
    </location>
</feature>
<keyword evidence="2 5" id="KW-0812">Transmembrane</keyword>
<feature type="transmembrane region" description="Helical" evidence="5">
    <location>
        <begin position="383"/>
        <end position="405"/>
    </location>
</feature>
<dbReference type="PROSITE" id="PS50850">
    <property type="entry name" value="MFS"/>
    <property type="match status" value="1"/>
</dbReference>
<dbReference type="InterPro" id="IPR036259">
    <property type="entry name" value="MFS_trans_sf"/>
</dbReference>